<dbReference type="SUPFAM" id="SSF54631">
    <property type="entry name" value="CBS-domain pair"/>
    <property type="match status" value="1"/>
</dbReference>
<organism evidence="13 14">
    <name type="scientific">Anaerostipes rhamnosivorans</name>
    <dbReference type="NCBI Taxonomy" id="1229621"/>
    <lineage>
        <taxon>Bacteria</taxon>
        <taxon>Bacillati</taxon>
        <taxon>Bacillota</taxon>
        <taxon>Clostridia</taxon>
        <taxon>Lachnospirales</taxon>
        <taxon>Lachnospiraceae</taxon>
        <taxon>Anaerostipes</taxon>
    </lineage>
</organism>
<feature type="region of interest" description="Disordered" evidence="10">
    <location>
        <begin position="370"/>
        <end position="393"/>
    </location>
</feature>
<dbReference type="PANTHER" id="PTHR43117:SF4">
    <property type="entry name" value="OSMOPROTECTANT IMPORT ATP-BINDING PROTEIN OSMV"/>
    <property type="match status" value="1"/>
</dbReference>
<feature type="compositionally biased region" description="Basic and acidic residues" evidence="10">
    <location>
        <begin position="382"/>
        <end position="393"/>
    </location>
</feature>
<keyword evidence="8" id="KW-0997">Cell inner membrane</keyword>
<evidence type="ECO:0000256" key="1">
    <source>
        <dbReference type="ARBA" id="ARBA00005417"/>
    </source>
</evidence>
<keyword evidence="5 8" id="KW-0067">ATP-binding</keyword>
<dbReference type="GO" id="GO:0016887">
    <property type="term" value="F:ATP hydrolysis activity"/>
    <property type="evidence" value="ECO:0007669"/>
    <property type="project" value="UniProtKB-UniRule"/>
</dbReference>
<dbReference type="NCBIfam" id="TIGR01186">
    <property type="entry name" value="proV"/>
    <property type="match status" value="1"/>
</dbReference>
<keyword evidence="4 8" id="KW-0547">Nucleotide-binding</keyword>
<protein>
    <recommendedName>
        <fullName evidence="8">Quaternary amine transport ATP-binding protein</fullName>
        <ecNumber evidence="8">7.6.2.9</ecNumber>
    </recommendedName>
</protein>
<dbReference type="OrthoDB" id="9802264at2"/>
<evidence type="ECO:0000259" key="12">
    <source>
        <dbReference type="PROSITE" id="PS51371"/>
    </source>
</evidence>
<evidence type="ECO:0000313" key="14">
    <source>
        <dbReference type="Proteomes" id="UP000298653"/>
    </source>
</evidence>
<keyword evidence="14" id="KW-1185">Reference proteome</keyword>
<dbReference type="Pfam" id="PF00571">
    <property type="entry name" value="CBS"/>
    <property type="match status" value="2"/>
</dbReference>
<keyword evidence="6 7" id="KW-0129">CBS domain</keyword>
<dbReference type="Pfam" id="PF00005">
    <property type="entry name" value="ABC_tran"/>
    <property type="match status" value="1"/>
</dbReference>
<sequence length="393" mass="44554">MIEFQHVTKSFKDNKVLSDISLTIEDGELVAIIGSSGCGKTTTLKMINRLIRPTKGKIFIDGNDIEDMNKVEMRRNIGYVIQQAGLFPHMTVRENIELIQRLEKKNDEEIRKNTDYLMDMVGLEGEEFLDRYPNDLSGGQQQRVGVARALANNPKIILMDEPFSALDPMTRVSLQDELIALHEKVDTTIVFVTHDMDEAIKIADKICIMKDGHILQYDTPEEILKNPANEFVENFVGKNRIWGSPEYIKVEDIMIENPVTCSGDLSRSRCVKRMKERHVDTLLVVDQDRKLKGMVNRKALYRAKNPLAAAETMMKTDVLTASPDDNILQLLKLIDEYDVGNIPVVDENEKVLGLITNSNLISTLSQQYLTEDEEETEGEPPEGSHAEMTEEEV</sequence>
<keyword evidence="9" id="KW-0175">Coiled coil</keyword>
<dbReference type="PROSITE" id="PS51371">
    <property type="entry name" value="CBS"/>
    <property type="match status" value="2"/>
</dbReference>
<keyword evidence="8" id="KW-1003">Cell membrane</keyword>
<dbReference type="EC" id="7.6.2.9" evidence="8"/>
<dbReference type="SMART" id="SM00382">
    <property type="entry name" value="AAA"/>
    <property type="match status" value="1"/>
</dbReference>
<dbReference type="GO" id="GO:0015418">
    <property type="term" value="F:ABC-type quaternary ammonium compound transporting activity"/>
    <property type="evidence" value="ECO:0007669"/>
    <property type="project" value="UniProtKB-EC"/>
</dbReference>
<feature type="domain" description="CBS" evidence="12">
    <location>
        <begin position="254"/>
        <end position="311"/>
    </location>
</feature>
<dbReference type="AlphaFoldDB" id="A0A4P8IDZ1"/>
<dbReference type="PANTHER" id="PTHR43117">
    <property type="entry name" value="OSMOPROTECTANT IMPORT ATP-BINDING PROTEIN OSMV"/>
    <property type="match status" value="1"/>
</dbReference>
<comment type="subcellular location">
    <subcellularLocation>
        <location evidence="8">Cell inner membrane</location>
        <topology evidence="8">Peripheral membrane protein</topology>
    </subcellularLocation>
</comment>
<dbReference type="PROSITE" id="PS00211">
    <property type="entry name" value="ABC_TRANSPORTER_1"/>
    <property type="match status" value="1"/>
</dbReference>
<dbReference type="InterPro" id="IPR027417">
    <property type="entry name" value="P-loop_NTPase"/>
</dbReference>
<feature type="domain" description="CBS" evidence="12">
    <location>
        <begin position="313"/>
        <end position="373"/>
    </location>
</feature>
<dbReference type="PROSITE" id="PS50893">
    <property type="entry name" value="ABC_TRANSPORTER_2"/>
    <property type="match status" value="1"/>
</dbReference>
<evidence type="ECO:0000256" key="2">
    <source>
        <dbReference type="ARBA" id="ARBA00022448"/>
    </source>
</evidence>
<dbReference type="InterPro" id="IPR046342">
    <property type="entry name" value="CBS_dom_sf"/>
</dbReference>
<dbReference type="InterPro" id="IPR003593">
    <property type="entry name" value="AAA+_ATPase"/>
</dbReference>
<feature type="domain" description="ABC transporter" evidence="11">
    <location>
        <begin position="2"/>
        <end position="236"/>
    </location>
</feature>
<dbReference type="EMBL" id="CP040058">
    <property type="protein sequence ID" value="QCP35958.1"/>
    <property type="molecule type" value="Genomic_DNA"/>
</dbReference>
<keyword evidence="2 8" id="KW-0813">Transport</keyword>
<dbReference type="Gene3D" id="3.10.580.10">
    <property type="entry name" value="CBS-domain"/>
    <property type="match status" value="1"/>
</dbReference>
<dbReference type="KEGG" id="arf:AR1Y2_2504"/>
<evidence type="ECO:0000256" key="7">
    <source>
        <dbReference type="PROSITE-ProRule" id="PRU00703"/>
    </source>
</evidence>
<keyword evidence="8" id="KW-0472">Membrane</keyword>
<comment type="catalytic activity">
    <reaction evidence="8">
        <text>a quaternary ammonium(out) + ATP + H2O = a quaternary ammonium(in) + ADP + phosphate + H(+)</text>
        <dbReference type="Rhea" id="RHEA:11036"/>
        <dbReference type="ChEBI" id="CHEBI:15377"/>
        <dbReference type="ChEBI" id="CHEBI:15378"/>
        <dbReference type="ChEBI" id="CHEBI:30616"/>
        <dbReference type="ChEBI" id="CHEBI:35267"/>
        <dbReference type="ChEBI" id="CHEBI:43474"/>
        <dbReference type="ChEBI" id="CHEBI:456216"/>
    </reaction>
</comment>
<accession>A0A4P8IDZ1</accession>
<feature type="coiled-coil region" evidence="9">
    <location>
        <begin position="92"/>
        <end position="119"/>
    </location>
</feature>
<dbReference type="InterPro" id="IPR000644">
    <property type="entry name" value="CBS_dom"/>
</dbReference>
<dbReference type="SUPFAM" id="SSF52540">
    <property type="entry name" value="P-loop containing nucleoside triphosphate hydrolases"/>
    <property type="match status" value="1"/>
</dbReference>
<evidence type="ECO:0000259" key="11">
    <source>
        <dbReference type="PROSITE" id="PS50893"/>
    </source>
</evidence>
<dbReference type="Gene3D" id="3.40.50.300">
    <property type="entry name" value="P-loop containing nucleotide triphosphate hydrolases"/>
    <property type="match status" value="1"/>
</dbReference>
<dbReference type="GO" id="GO:0006865">
    <property type="term" value="P:amino acid transport"/>
    <property type="evidence" value="ECO:0007669"/>
    <property type="project" value="UniProtKB-UniRule"/>
</dbReference>
<dbReference type="GO" id="GO:0005886">
    <property type="term" value="C:plasma membrane"/>
    <property type="evidence" value="ECO:0007669"/>
    <property type="project" value="UniProtKB-SubCell"/>
</dbReference>
<dbReference type="GO" id="GO:0031460">
    <property type="term" value="P:glycine betaine transport"/>
    <property type="evidence" value="ECO:0007669"/>
    <property type="project" value="InterPro"/>
</dbReference>
<dbReference type="InterPro" id="IPR003439">
    <property type="entry name" value="ABC_transporter-like_ATP-bd"/>
</dbReference>
<dbReference type="RefSeq" id="WP_137329254.1">
    <property type="nucleotide sequence ID" value="NZ_CP040058.1"/>
</dbReference>
<evidence type="ECO:0000256" key="6">
    <source>
        <dbReference type="ARBA" id="ARBA00023122"/>
    </source>
</evidence>
<comment type="subunit">
    <text evidence="8">The complex is probably composed of two ATP-binding proteins, two transmembrane proteins and a solute-binding protein.</text>
</comment>
<dbReference type="FunFam" id="3.40.50.300:FF:000425">
    <property type="entry name" value="Probable ABC transporter, ATP-binding subunit"/>
    <property type="match status" value="1"/>
</dbReference>
<name>A0A4P8IDZ1_9FIRM</name>
<evidence type="ECO:0000256" key="4">
    <source>
        <dbReference type="ARBA" id="ARBA00022741"/>
    </source>
</evidence>
<dbReference type="GO" id="GO:0005524">
    <property type="term" value="F:ATP binding"/>
    <property type="evidence" value="ECO:0007669"/>
    <property type="project" value="UniProtKB-UniRule"/>
</dbReference>
<evidence type="ECO:0000256" key="5">
    <source>
        <dbReference type="ARBA" id="ARBA00022840"/>
    </source>
</evidence>
<proteinExistence type="inferred from homology"/>
<evidence type="ECO:0000256" key="3">
    <source>
        <dbReference type="ARBA" id="ARBA00022737"/>
    </source>
</evidence>
<reference evidence="13 14" key="1">
    <citation type="submission" date="2019-05" db="EMBL/GenBank/DDBJ databases">
        <title>Complete genome sequencing of Anaerostipes rhamnosivorans.</title>
        <authorList>
            <person name="Bui T.P.N."/>
            <person name="de Vos W.M."/>
        </authorList>
    </citation>
    <scope>NUCLEOTIDE SEQUENCE [LARGE SCALE GENOMIC DNA]</scope>
    <source>
        <strain evidence="13 14">1y2</strain>
    </source>
</reference>
<dbReference type="InterPro" id="IPR005892">
    <property type="entry name" value="Gly-betaine_transp_ATP-bd"/>
</dbReference>
<gene>
    <name evidence="13" type="ORF">AR1Y2_2504</name>
</gene>
<evidence type="ECO:0000313" key="13">
    <source>
        <dbReference type="EMBL" id="QCP35958.1"/>
    </source>
</evidence>
<evidence type="ECO:0000256" key="9">
    <source>
        <dbReference type="SAM" id="Coils"/>
    </source>
</evidence>
<evidence type="ECO:0000256" key="10">
    <source>
        <dbReference type="SAM" id="MobiDB-lite"/>
    </source>
</evidence>
<dbReference type="InterPro" id="IPR017871">
    <property type="entry name" value="ABC_transporter-like_CS"/>
</dbReference>
<evidence type="ECO:0000256" key="8">
    <source>
        <dbReference type="RuleBase" id="RU369116"/>
    </source>
</evidence>
<feature type="compositionally biased region" description="Acidic residues" evidence="10">
    <location>
        <begin position="370"/>
        <end position="380"/>
    </location>
</feature>
<dbReference type="SMART" id="SM00116">
    <property type="entry name" value="CBS"/>
    <property type="match status" value="2"/>
</dbReference>
<keyword evidence="3" id="KW-0677">Repeat</keyword>
<dbReference type="Proteomes" id="UP000298653">
    <property type="component" value="Chromosome"/>
</dbReference>
<comment type="similarity">
    <text evidence="1 8">Belongs to the ABC transporter superfamily.</text>
</comment>